<dbReference type="GO" id="GO:0071897">
    <property type="term" value="P:DNA biosynthetic process"/>
    <property type="evidence" value="ECO:0007669"/>
    <property type="project" value="UniProtKB-ARBA"/>
</dbReference>
<dbReference type="InterPro" id="IPR000477">
    <property type="entry name" value="RT_dom"/>
</dbReference>
<dbReference type="PROSITE" id="PS50878">
    <property type="entry name" value="RT_POL"/>
    <property type="match status" value="1"/>
</dbReference>
<evidence type="ECO:0000313" key="2">
    <source>
        <dbReference type="EMBL" id="JAT05437.1"/>
    </source>
</evidence>
<dbReference type="PANTHER" id="PTHR47510:SF3">
    <property type="entry name" value="ENDO_EXONUCLEASE_PHOSPHATASE DOMAIN-CONTAINING PROTEIN"/>
    <property type="match status" value="1"/>
</dbReference>
<dbReference type="SUPFAM" id="SSF56672">
    <property type="entry name" value="DNA/RNA polymerases"/>
    <property type="match status" value="1"/>
</dbReference>
<dbReference type="InterPro" id="IPR043502">
    <property type="entry name" value="DNA/RNA_pol_sf"/>
</dbReference>
<reference evidence="2" key="1">
    <citation type="submission" date="2015-11" db="EMBL/GenBank/DDBJ databases">
        <title>De novo transcriptome assembly of four potential Pierce s Disease insect vectors from Arizona vineyards.</title>
        <authorList>
            <person name="Tassone E.E."/>
        </authorList>
    </citation>
    <scope>NUCLEOTIDE SEQUENCE</scope>
</reference>
<gene>
    <name evidence="2" type="ORF">g.6890</name>
</gene>
<feature type="non-terminal residue" evidence="2">
    <location>
        <position position="1"/>
    </location>
</feature>
<dbReference type="Pfam" id="PF00078">
    <property type="entry name" value="RVT_1"/>
    <property type="match status" value="1"/>
</dbReference>
<evidence type="ECO:0000259" key="1">
    <source>
        <dbReference type="PROSITE" id="PS50878"/>
    </source>
</evidence>
<dbReference type="AlphaFoldDB" id="A0A1B6K1V2"/>
<sequence>SVGHDDIPIDIVKKSVDFIIKPLVHVINSSLISGIFPDILKVAKVIPLFKKGNVTDPACYRPVSLLPIFSKIFEKVVYDQLLKHLESNELLDKQQHGFRRGKSTITAGIEFIQSIIDSVDKREKVIGIFLDLTRAFDSVCHVKLIRKLNSLVACGKEQA</sequence>
<accession>A0A1B6K1V2</accession>
<proteinExistence type="predicted"/>
<feature type="domain" description="Reverse transcriptase" evidence="1">
    <location>
        <begin position="29"/>
        <end position="159"/>
    </location>
</feature>
<protein>
    <recommendedName>
        <fullName evidence="1">Reverse transcriptase domain-containing protein</fullName>
    </recommendedName>
</protein>
<dbReference type="PANTHER" id="PTHR47510">
    <property type="entry name" value="REVERSE TRANSCRIPTASE DOMAIN-CONTAINING PROTEIN"/>
    <property type="match status" value="1"/>
</dbReference>
<dbReference type="EMBL" id="GECU01002270">
    <property type="protein sequence ID" value="JAT05437.1"/>
    <property type="molecule type" value="Transcribed_RNA"/>
</dbReference>
<organism evidence="2">
    <name type="scientific">Homalodisca liturata</name>
    <dbReference type="NCBI Taxonomy" id="320908"/>
    <lineage>
        <taxon>Eukaryota</taxon>
        <taxon>Metazoa</taxon>
        <taxon>Ecdysozoa</taxon>
        <taxon>Arthropoda</taxon>
        <taxon>Hexapoda</taxon>
        <taxon>Insecta</taxon>
        <taxon>Pterygota</taxon>
        <taxon>Neoptera</taxon>
        <taxon>Paraneoptera</taxon>
        <taxon>Hemiptera</taxon>
        <taxon>Auchenorrhyncha</taxon>
        <taxon>Membracoidea</taxon>
        <taxon>Cicadellidae</taxon>
        <taxon>Cicadellinae</taxon>
        <taxon>Proconiini</taxon>
        <taxon>Homalodisca</taxon>
    </lineage>
</organism>
<name>A0A1B6K1V2_9HEMI</name>